<feature type="compositionally biased region" description="Basic and acidic residues" evidence="2">
    <location>
        <begin position="276"/>
        <end position="289"/>
    </location>
</feature>
<gene>
    <name evidence="4" type="ORF">PGSY75_0323100</name>
</gene>
<dbReference type="GO" id="GO:0005789">
    <property type="term" value="C:endoplasmic reticulum membrane"/>
    <property type="evidence" value="ECO:0007669"/>
    <property type="project" value="TreeGrafter"/>
</dbReference>
<dbReference type="PANTHER" id="PTHR20913:SF7">
    <property type="entry name" value="RE60063P"/>
    <property type="match status" value="1"/>
</dbReference>
<protein>
    <recommendedName>
        <fullName evidence="6">Rab-GAP TBC domain-containing protein</fullName>
    </recommendedName>
</protein>
<proteinExistence type="predicted"/>
<evidence type="ECO:0008006" key="6">
    <source>
        <dbReference type="Google" id="ProtNLM"/>
    </source>
</evidence>
<feature type="compositionally biased region" description="Low complexity" evidence="2">
    <location>
        <begin position="290"/>
        <end position="318"/>
    </location>
</feature>
<dbReference type="VEuPathDB" id="PlasmoDB:PGSY75_0323100"/>
<evidence type="ECO:0000313" key="4">
    <source>
        <dbReference type="EMBL" id="KYO03343.1"/>
    </source>
</evidence>
<sequence>MKDPLKKKEKEKGYYSCLDFDNLYKKKKKKKLKYSIKRDKNLSDTELYEKNKLVLRKKNNNTYISKHNILKKKKDDEKLCLFNNVTIYKDYFDKGDDKNDDKLRNLKKILRIYENVSTNEKKKLYELIKFFSFSEGGFQNNKLRQKVWLLLLGFNINISKEKNYNEHPISILCRNQKKKFKYHDNSITYFKLKWKRKKDSLYNHKNNNNYYFNGGQNKKIKERERLNKRNKIEKKNKKKYILRKNNTHDINNNKNDDNKNGNYNNDDNKNGNYNNDDNKNGNYKNDDNKNGNYNNDDNKNGNYNNDDNNDDNNVVNNDDNNDDNNVHNNHNDHGVHDAFCINNSNYSCPSNSSVISFSSHNSYNSHSTLSFESISHNSLNSSNYSLYSPTSSVLSCSSDSPLSSSSSSSVCSFVSNFSNNLQNVNDQIRVIKSKGGEEKSGRGERRINRKRGRRKKRCPLHFFSARDSYEIGACEHTKRSESYYAKRENSLFSNVFFFYKKNKRNRKGRSGCLYDVNKRAKKCIKKETKRIIHSILSIDKDKENFDKKKNRKFLIKLLKIIYKNLLEIDLYIVDYIMRKDELKEGKSDILTYLKYNIKNNYNMNSDMRRWIIDSVLLDENDRIQVKKDVKRSVNTWNVHKSIIYEIKKTYQYILKNIICSILYKHSNKIYYAQGVHDVCLVFITLYFHKFFLRYKKYVFLEHFISRYVVNKICSCIYSKRKKGGIGKKGVPFVFDNSSSDVLSEDMYIKKYSLCKKKEVHVDMASGVDNVNDKMYNETNDDTNNLLHERKNVQTVEKVLDNNNNNNNNSNNNNSNNNNSNNNNLSGIVEKNFLNFENFEEFENYFKKGDSNIVDINSIDNVYNNCLKRKKGNIYLYDIFEDNISNMFAMEEEYIEKICLLKNINLNKYIKYKKKKKKKEYIVYLLCERFLLFYMIDYLTLSLDISIKNTFKSIGLLLKYLDNEVYNVFCLLQKEQEGENMKYNNKNYKKNCDKKNSRNSSLKLSGTEFFFCLSWVVTYYSHVLTEFDKLARIFDTLLSNNGIFIIYFTSAIILYKKEELLKIANKKKKDQGYNNLYSETHYIFQNMKWKDINVENIIKKTYYYMNYKIPFDTFLNKIKKKISFPPFSPIYSYPFILHHFDYETKQEELKNMTVEKSILNFYTYKNKEFNNIQNCELKDITLKDNSVKDISAGLMSDVASLKNNNNTKEIKIKEANKKNSFNSDNNNIRNNISNDCVNNSDCNSAYYNILREEKYNKKKKNNINNNNNNRDNESVSSFKVDEVDNSKYMSDLEIINNNKNDNNINININSNNINFNNSYNMKIELSNMKRYDKYIDHILNDEKKDIDKKDRNDDIYFNNNCCKDNNIYLYYPYSILCNNLDLNNNILKKHLLVEHFFKYVLYDFILNYEGICKNYQMASQKIWYTIKYVHVRSEKEVIIYKRRKEKERKKCEKIFHKMTRHVMLLYIHKYNKKKKKKYIYMNFLRKHKKSSLSFNHFISNKMKMKTNNKIKRNHSYKNKNNHKNNHKNNNINISNNKARAIIPPIYKYVIQNSNVIKNDVSCKKAKINNPSSNIKENNKKKIFEHIFYLLKMSMHNSPYVHFFLIFFLITLFTSLFYYRR</sequence>
<dbReference type="GO" id="GO:0006888">
    <property type="term" value="P:endoplasmic reticulum to Golgi vesicle-mediated transport"/>
    <property type="evidence" value="ECO:0007669"/>
    <property type="project" value="TreeGrafter"/>
</dbReference>
<keyword evidence="3" id="KW-0472">Membrane</keyword>
<dbReference type="InterPro" id="IPR035969">
    <property type="entry name" value="Rab-GAP_TBC_sf"/>
</dbReference>
<feature type="compositionally biased region" description="Low complexity" evidence="2">
    <location>
        <begin position="801"/>
        <end position="823"/>
    </location>
</feature>
<evidence type="ECO:0000313" key="5">
    <source>
        <dbReference type="Proteomes" id="UP000076004"/>
    </source>
</evidence>
<evidence type="ECO:0000256" key="2">
    <source>
        <dbReference type="SAM" id="MobiDB-lite"/>
    </source>
</evidence>
<feature type="region of interest" description="Disordered" evidence="2">
    <location>
        <begin position="226"/>
        <end position="330"/>
    </location>
</feature>
<accession>A0A151LW00</accession>
<dbReference type="RefSeq" id="XP_018643665.1">
    <property type="nucleotide sequence ID" value="XM_018784082.1"/>
</dbReference>
<dbReference type="Gene3D" id="1.10.8.1310">
    <property type="match status" value="2"/>
</dbReference>
<dbReference type="SUPFAM" id="SSF47923">
    <property type="entry name" value="Ypt/Rab-GAP domain of gyp1p"/>
    <property type="match status" value="1"/>
</dbReference>
<comment type="caution">
    <text evidence="4">The sequence shown here is derived from an EMBL/GenBank/DDBJ whole genome shotgun (WGS) entry which is preliminary data.</text>
</comment>
<dbReference type="Proteomes" id="UP000076004">
    <property type="component" value="Chromosome 3"/>
</dbReference>
<keyword evidence="1" id="KW-0343">GTPase activation</keyword>
<dbReference type="GO" id="GO:0005096">
    <property type="term" value="F:GTPase activator activity"/>
    <property type="evidence" value="ECO:0007669"/>
    <property type="project" value="UniProtKB-KW"/>
</dbReference>
<organism evidence="4 5">
    <name type="scientific">Plasmodium gaboni</name>
    <dbReference type="NCBI Taxonomy" id="647221"/>
    <lineage>
        <taxon>Eukaryota</taxon>
        <taxon>Sar</taxon>
        <taxon>Alveolata</taxon>
        <taxon>Apicomplexa</taxon>
        <taxon>Aconoidasida</taxon>
        <taxon>Haemosporida</taxon>
        <taxon>Plasmodiidae</taxon>
        <taxon>Plasmodium</taxon>
        <taxon>Plasmodium (Laverania)</taxon>
    </lineage>
</organism>
<dbReference type="KEGG" id="pgab:PGSY75_0323100"/>
<keyword evidence="3" id="KW-0812">Transmembrane</keyword>
<evidence type="ECO:0000256" key="3">
    <source>
        <dbReference type="SAM" id="Phobius"/>
    </source>
</evidence>
<feature type="compositionally biased region" description="Basic residues" evidence="2">
    <location>
        <begin position="228"/>
        <end position="242"/>
    </location>
</feature>
<dbReference type="EMBL" id="LVLB01000004">
    <property type="protein sequence ID" value="KYO03343.1"/>
    <property type="molecule type" value="Genomic_DNA"/>
</dbReference>
<dbReference type="VEuPathDB" id="PlasmoDB:PGABG01_0322500"/>
<dbReference type="Gene3D" id="1.10.472.80">
    <property type="entry name" value="Ypt/Rab-GAP domain of gyp1p, domain 3"/>
    <property type="match status" value="1"/>
</dbReference>
<feature type="region of interest" description="Disordered" evidence="2">
    <location>
        <begin position="432"/>
        <end position="453"/>
    </location>
</feature>
<dbReference type="InterPro" id="IPR045913">
    <property type="entry name" value="TBC20/Gyp8-like"/>
</dbReference>
<dbReference type="GeneID" id="29774699"/>
<name>A0A151LW00_9APIC</name>
<reference evidence="4 5" key="1">
    <citation type="journal article" date="2016" name="Nat. Commun.">
        <title>Genomes of cryptic chimpanzee Plasmodium species reveal key evolutionary events leading to human malaria.</title>
        <authorList>
            <person name="Sundararaman S.A."/>
            <person name="Plenderleith L.J."/>
            <person name="Liu W."/>
            <person name="Loy D.E."/>
            <person name="Learn G.H."/>
            <person name="Li Y."/>
            <person name="Shaw K.S."/>
            <person name="Ayouba A."/>
            <person name="Peeters M."/>
            <person name="Speede S."/>
            <person name="Shaw G.M."/>
            <person name="Bushman F.D."/>
            <person name="Brisson D."/>
            <person name="Rayner J.C."/>
            <person name="Sharp P.M."/>
            <person name="Hahn B.H."/>
        </authorList>
    </citation>
    <scope>NUCLEOTIDE SEQUENCE [LARGE SCALE GENOMIC DNA]</scope>
    <source>
        <strain evidence="4 5">SY75</strain>
    </source>
</reference>
<dbReference type="PANTHER" id="PTHR20913">
    <property type="entry name" value="TBC1 DOMAIN FAMILY MEMBER 20/GTPASE"/>
    <property type="match status" value="1"/>
</dbReference>
<keyword evidence="3" id="KW-1133">Transmembrane helix</keyword>
<feature type="compositionally biased region" description="Basic and acidic residues" evidence="2">
    <location>
        <begin position="434"/>
        <end position="446"/>
    </location>
</feature>
<feature type="transmembrane region" description="Helical" evidence="3">
    <location>
        <begin position="1598"/>
        <end position="1617"/>
    </location>
</feature>
<feature type="compositionally biased region" description="Low complexity" evidence="2">
    <location>
        <begin position="260"/>
        <end position="275"/>
    </location>
</feature>
<evidence type="ECO:0000256" key="1">
    <source>
        <dbReference type="ARBA" id="ARBA00022468"/>
    </source>
</evidence>
<feature type="region of interest" description="Disordered" evidence="2">
    <location>
        <begin position="799"/>
        <end position="823"/>
    </location>
</feature>
<feature type="region of interest" description="Disordered" evidence="2">
    <location>
        <begin position="1257"/>
        <end position="1277"/>
    </location>
</feature>